<dbReference type="InterPro" id="IPR012373">
    <property type="entry name" value="Ferrdict_sens_TM"/>
</dbReference>
<name>A0ABT7NJB6_9SPHI</name>
<accession>A0ABT7NJB6</accession>
<dbReference type="InterPro" id="IPR006860">
    <property type="entry name" value="FecR"/>
</dbReference>
<evidence type="ECO:0000313" key="4">
    <source>
        <dbReference type="Proteomes" id="UP001170954"/>
    </source>
</evidence>
<dbReference type="Proteomes" id="UP001170954">
    <property type="component" value="Unassembled WGS sequence"/>
</dbReference>
<evidence type="ECO:0000259" key="1">
    <source>
        <dbReference type="Pfam" id="PF04773"/>
    </source>
</evidence>
<dbReference type="Pfam" id="PF04773">
    <property type="entry name" value="FecR"/>
    <property type="match status" value="1"/>
</dbReference>
<comment type="caution">
    <text evidence="3">The sequence shown here is derived from an EMBL/GenBank/DDBJ whole genome shotgun (WGS) entry which is preliminary data.</text>
</comment>
<evidence type="ECO:0000259" key="2">
    <source>
        <dbReference type="Pfam" id="PF16344"/>
    </source>
</evidence>
<protein>
    <submittedName>
        <fullName evidence="3">FecR family protein</fullName>
    </submittedName>
</protein>
<gene>
    <name evidence="3" type="ORF">HX018_03375</name>
</gene>
<evidence type="ECO:0000313" key="3">
    <source>
        <dbReference type="EMBL" id="MDM1047283.1"/>
    </source>
</evidence>
<dbReference type="Gene3D" id="3.55.50.30">
    <property type="match status" value="1"/>
</dbReference>
<feature type="domain" description="Protein FecR C-terminal" evidence="2">
    <location>
        <begin position="341"/>
        <end position="410"/>
    </location>
</feature>
<keyword evidence="4" id="KW-1185">Reference proteome</keyword>
<dbReference type="PANTHER" id="PTHR30273:SF2">
    <property type="entry name" value="PROTEIN FECR"/>
    <property type="match status" value="1"/>
</dbReference>
<organism evidence="3 4">
    <name type="scientific">Sphingobacterium hotanense</name>
    <dbReference type="NCBI Taxonomy" id="649196"/>
    <lineage>
        <taxon>Bacteria</taxon>
        <taxon>Pseudomonadati</taxon>
        <taxon>Bacteroidota</taxon>
        <taxon>Sphingobacteriia</taxon>
        <taxon>Sphingobacteriales</taxon>
        <taxon>Sphingobacteriaceae</taxon>
        <taxon>Sphingobacterium</taxon>
    </lineage>
</organism>
<sequence>MSSSPVFAELLKKYVNNSLNKDEFQQFFLLVNELSTSELEAAFAGLDLRPFDLYVDAKLGHSNGRDLDSEITRIWGDIAKECANENDANVIPLLTEKRSINPWKWIAAAVVLFLGLGIIWKLQTDKQVAQHTLAVQQSIVPAENESIITLPNGKEIIIREDASGVLFKDDAYKVVKNDRNELLFETNSDAGLPKTEVAYNTVQTSTGGFTSFLLPDGSKVYLSSRSSLKFIVNFEGDSRQVTLSGEAYFEVKKRPNAPFQVITDKQVVEVLGTHFNIRVYPDESQQLTTLIEGKVKVTDAKASGNEQGLILNPGEQAYLSNNELIKRKVETDVITGWKSNRFIYKNTNIYTVLKDIERWYGVEFVFGMTSMQNQFIYGNVSRNVPLNELLDVLSKNTTLKFTSKERRVYVNP</sequence>
<dbReference type="Gene3D" id="2.60.120.1440">
    <property type="match status" value="1"/>
</dbReference>
<reference evidence="3" key="1">
    <citation type="submission" date="2020-06" db="EMBL/GenBank/DDBJ databases">
        <authorList>
            <person name="Dong N."/>
        </authorList>
    </citation>
    <scope>NUCLEOTIDE SEQUENCE</scope>
    <source>
        <strain evidence="3">R1692</strain>
    </source>
</reference>
<feature type="domain" description="FecR protein" evidence="1">
    <location>
        <begin position="201"/>
        <end position="296"/>
    </location>
</feature>
<dbReference type="EMBL" id="JACAGK010000006">
    <property type="protein sequence ID" value="MDM1047283.1"/>
    <property type="molecule type" value="Genomic_DNA"/>
</dbReference>
<proteinExistence type="predicted"/>
<dbReference type="RefSeq" id="WP_286650456.1">
    <property type="nucleotide sequence ID" value="NZ_JACAGK010000006.1"/>
</dbReference>
<dbReference type="InterPro" id="IPR032508">
    <property type="entry name" value="FecR_C"/>
</dbReference>
<reference evidence="3" key="2">
    <citation type="journal article" date="2022" name="Sci. Total Environ.">
        <title>Prevalence, transmission, and molecular epidemiology of tet(X)-positive bacteria among humans, animals, and environmental niches in China: An epidemiological, and genomic-based study.</title>
        <authorList>
            <person name="Dong N."/>
            <person name="Zeng Y."/>
            <person name="Cai C."/>
            <person name="Sun C."/>
            <person name="Lu J."/>
            <person name="Liu C."/>
            <person name="Zhou H."/>
            <person name="Sun Q."/>
            <person name="Shu L."/>
            <person name="Wang H."/>
            <person name="Wang Y."/>
            <person name="Wang S."/>
            <person name="Wu C."/>
            <person name="Chan E.W."/>
            <person name="Chen G."/>
            <person name="Shen Z."/>
            <person name="Chen S."/>
            <person name="Zhang R."/>
        </authorList>
    </citation>
    <scope>NUCLEOTIDE SEQUENCE</scope>
    <source>
        <strain evidence="3">R1692</strain>
    </source>
</reference>
<dbReference type="PANTHER" id="PTHR30273">
    <property type="entry name" value="PERIPLASMIC SIGNAL SENSOR AND SIGMA FACTOR ACTIVATOR FECR-RELATED"/>
    <property type="match status" value="1"/>
</dbReference>
<dbReference type="Pfam" id="PF16344">
    <property type="entry name" value="FecR_C"/>
    <property type="match status" value="1"/>
</dbReference>